<gene>
    <name evidence="1" type="ORF">Scep_001054</name>
</gene>
<evidence type="ECO:0000313" key="1">
    <source>
        <dbReference type="EMBL" id="KAK9165863.1"/>
    </source>
</evidence>
<dbReference type="AlphaFoldDB" id="A0AAP0Q3K9"/>
<proteinExistence type="predicted"/>
<keyword evidence="2" id="KW-1185">Reference proteome</keyword>
<comment type="caution">
    <text evidence="1">The sequence shown here is derived from an EMBL/GenBank/DDBJ whole genome shotgun (WGS) entry which is preliminary data.</text>
</comment>
<sequence>MKTLARALRHPVIQQPLIEYITQDLFLNGVDIIWNPTIQKDEIRIFACQSLLWTREDANMLLTIWYLLQKPPIKIFINYSDLYRYANYVHNHLWRILRRSNMLLFVNTTIIKMQTHVKHIYQAHAP</sequence>
<reference evidence="1 2" key="1">
    <citation type="submission" date="2024-01" db="EMBL/GenBank/DDBJ databases">
        <title>Genome assemblies of Stephania.</title>
        <authorList>
            <person name="Yang L."/>
        </authorList>
    </citation>
    <scope>NUCLEOTIDE SEQUENCE [LARGE SCALE GENOMIC DNA]</scope>
    <source>
        <strain evidence="1">JXDWG</strain>
        <tissue evidence="1">Leaf</tissue>
    </source>
</reference>
<evidence type="ECO:0000313" key="2">
    <source>
        <dbReference type="Proteomes" id="UP001419268"/>
    </source>
</evidence>
<protein>
    <submittedName>
        <fullName evidence="1">Uncharacterized protein</fullName>
    </submittedName>
</protein>
<dbReference type="Proteomes" id="UP001419268">
    <property type="component" value="Unassembled WGS sequence"/>
</dbReference>
<name>A0AAP0Q3K9_9MAGN</name>
<organism evidence="1 2">
    <name type="scientific">Stephania cephalantha</name>
    <dbReference type="NCBI Taxonomy" id="152367"/>
    <lineage>
        <taxon>Eukaryota</taxon>
        <taxon>Viridiplantae</taxon>
        <taxon>Streptophyta</taxon>
        <taxon>Embryophyta</taxon>
        <taxon>Tracheophyta</taxon>
        <taxon>Spermatophyta</taxon>
        <taxon>Magnoliopsida</taxon>
        <taxon>Ranunculales</taxon>
        <taxon>Menispermaceae</taxon>
        <taxon>Menispermoideae</taxon>
        <taxon>Cissampelideae</taxon>
        <taxon>Stephania</taxon>
    </lineage>
</organism>
<dbReference type="EMBL" id="JBBNAG010000001">
    <property type="protein sequence ID" value="KAK9165863.1"/>
    <property type="molecule type" value="Genomic_DNA"/>
</dbReference>
<accession>A0AAP0Q3K9</accession>